<dbReference type="SMART" id="SM00216">
    <property type="entry name" value="VWD"/>
    <property type="match status" value="1"/>
</dbReference>
<evidence type="ECO:0000313" key="4">
    <source>
        <dbReference type="EMBL" id="KAK2164273.1"/>
    </source>
</evidence>
<protein>
    <recommendedName>
        <fullName evidence="3">VWFD domain-containing protein</fullName>
    </recommendedName>
</protein>
<evidence type="ECO:0000313" key="5">
    <source>
        <dbReference type="Proteomes" id="UP001209878"/>
    </source>
</evidence>
<dbReference type="EMBL" id="JAODUO010001423">
    <property type="protein sequence ID" value="KAK2164273.1"/>
    <property type="molecule type" value="Genomic_DNA"/>
</dbReference>
<sequence length="219" mass="24142">MATCNNYQCTCNDGYQGDGVTLCEKIPVCICRLRGDPLLETFDGQWLMVMGEKKYTMVKHMDPLDVCSFNVEVKTEPSSAVPDKTYPKFMDVEVYNLKIRISNSLVVTIGGQEITLPANNTFHPGLAIYMSDGYVVINTDCGLRAAFNGKSRETAATLTIPPRYAKNINGMCGDCNSLQDDLRLKNGTDVSTHPDMYTLISNSYSVDESDSQFLPSGSI</sequence>
<organism evidence="4 5">
    <name type="scientific">Ridgeia piscesae</name>
    <name type="common">Tubeworm</name>
    <dbReference type="NCBI Taxonomy" id="27915"/>
    <lineage>
        <taxon>Eukaryota</taxon>
        <taxon>Metazoa</taxon>
        <taxon>Spiralia</taxon>
        <taxon>Lophotrochozoa</taxon>
        <taxon>Annelida</taxon>
        <taxon>Polychaeta</taxon>
        <taxon>Sedentaria</taxon>
        <taxon>Canalipalpata</taxon>
        <taxon>Sabellida</taxon>
        <taxon>Siboglinidae</taxon>
        <taxon>Ridgeia</taxon>
    </lineage>
</organism>
<dbReference type="AlphaFoldDB" id="A0AAD9ND76"/>
<name>A0AAD9ND76_RIDPI</name>
<accession>A0AAD9ND76</accession>
<keyword evidence="1" id="KW-1015">Disulfide bond</keyword>
<dbReference type="Proteomes" id="UP001209878">
    <property type="component" value="Unassembled WGS sequence"/>
</dbReference>
<keyword evidence="2" id="KW-0325">Glycoprotein</keyword>
<evidence type="ECO:0000256" key="2">
    <source>
        <dbReference type="ARBA" id="ARBA00023180"/>
    </source>
</evidence>
<dbReference type="Pfam" id="PF00094">
    <property type="entry name" value="VWD"/>
    <property type="match status" value="1"/>
</dbReference>
<proteinExistence type="predicted"/>
<reference evidence="4" key="1">
    <citation type="journal article" date="2023" name="Mol. Biol. Evol.">
        <title>Third-Generation Sequencing Reveals the Adaptive Role of the Epigenome in Three Deep-Sea Polychaetes.</title>
        <authorList>
            <person name="Perez M."/>
            <person name="Aroh O."/>
            <person name="Sun Y."/>
            <person name="Lan Y."/>
            <person name="Juniper S.K."/>
            <person name="Young C.R."/>
            <person name="Angers B."/>
            <person name="Qian P.Y."/>
        </authorList>
    </citation>
    <scope>NUCLEOTIDE SEQUENCE</scope>
    <source>
        <strain evidence="4">R07B-5</strain>
    </source>
</reference>
<keyword evidence="5" id="KW-1185">Reference proteome</keyword>
<evidence type="ECO:0000256" key="1">
    <source>
        <dbReference type="ARBA" id="ARBA00023157"/>
    </source>
</evidence>
<dbReference type="InterPro" id="IPR050780">
    <property type="entry name" value="Mucin_vWF_Thrombospondin_sf"/>
</dbReference>
<gene>
    <name evidence="4" type="ORF">NP493_1423g01041</name>
</gene>
<dbReference type="PROSITE" id="PS51233">
    <property type="entry name" value="VWFD"/>
    <property type="match status" value="1"/>
</dbReference>
<comment type="caution">
    <text evidence="4">The sequence shown here is derived from an EMBL/GenBank/DDBJ whole genome shotgun (WGS) entry which is preliminary data.</text>
</comment>
<dbReference type="PANTHER" id="PTHR11339:SF373">
    <property type="entry name" value="VWFD DOMAIN-CONTAINING PROTEIN"/>
    <property type="match status" value="1"/>
</dbReference>
<evidence type="ECO:0000259" key="3">
    <source>
        <dbReference type="PROSITE" id="PS51233"/>
    </source>
</evidence>
<dbReference type="PANTHER" id="PTHR11339">
    <property type="entry name" value="EXTRACELLULAR MATRIX GLYCOPROTEIN RELATED"/>
    <property type="match status" value="1"/>
</dbReference>
<feature type="domain" description="VWFD" evidence="3">
    <location>
        <begin position="29"/>
        <end position="212"/>
    </location>
</feature>
<dbReference type="GO" id="GO:0005615">
    <property type="term" value="C:extracellular space"/>
    <property type="evidence" value="ECO:0007669"/>
    <property type="project" value="TreeGrafter"/>
</dbReference>
<dbReference type="InterPro" id="IPR001846">
    <property type="entry name" value="VWF_type-D"/>
</dbReference>
<dbReference type="GO" id="GO:0031012">
    <property type="term" value="C:extracellular matrix"/>
    <property type="evidence" value="ECO:0007669"/>
    <property type="project" value="TreeGrafter"/>
</dbReference>